<sequence length="111" mass="12164">MAGIAFGFHQLYKVSHPQWLWVLCLCHPVAFSALSLAPLHGGTAVLCPGACWQREAVVEVGVHGWIQALPCCGAWQALPIFSPVLSMYHPDLYLQGHREVCPLPARVGHLE</sequence>
<protein>
    <submittedName>
        <fullName evidence="1">Uncharacterized protein</fullName>
    </submittedName>
</protein>
<dbReference type="AlphaFoldDB" id="Q9BE17"/>
<accession>Q9BE17</accession>
<dbReference type="EMBL" id="AB060234">
    <property type="protein sequence ID" value="BAB41163.1"/>
    <property type="molecule type" value="mRNA"/>
</dbReference>
<evidence type="ECO:0000313" key="1">
    <source>
        <dbReference type="EMBL" id="BAB41163.1"/>
    </source>
</evidence>
<reference evidence="1" key="1">
    <citation type="submission" date="2001-04" db="EMBL/GenBank/DDBJ databases">
        <title>Isolation of full-length cDNA clones from macaque brain cDNA libraries.</title>
        <authorList>
            <person name="Osada N."/>
            <person name="Hida M."/>
            <person name="Kusuda J."/>
            <person name="Tanuma R."/>
            <person name="Iseki K."/>
            <person name="Hirai M."/>
            <person name="Terao K."/>
            <person name="Suzuki Y."/>
            <person name="Sugano S."/>
            <person name="Hashimoto K."/>
        </authorList>
    </citation>
    <scope>NUCLEOTIDE SEQUENCE</scope>
    <source>
        <tissue evidence="1">Frontal lobe left</tissue>
    </source>
</reference>
<organism evidence="1">
    <name type="scientific">Macaca fascicularis</name>
    <name type="common">Crab-eating macaque</name>
    <name type="synonym">Cynomolgus monkey</name>
    <dbReference type="NCBI Taxonomy" id="9541"/>
    <lineage>
        <taxon>Eukaryota</taxon>
        <taxon>Metazoa</taxon>
        <taxon>Chordata</taxon>
        <taxon>Craniata</taxon>
        <taxon>Vertebrata</taxon>
        <taxon>Euteleostomi</taxon>
        <taxon>Mammalia</taxon>
        <taxon>Eutheria</taxon>
        <taxon>Euarchontoglires</taxon>
        <taxon>Primates</taxon>
        <taxon>Haplorrhini</taxon>
        <taxon>Catarrhini</taxon>
        <taxon>Cercopithecidae</taxon>
        <taxon>Cercopithecinae</taxon>
        <taxon>Macaca</taxon>
    </lineage>
</organism>
<name>Q9BE17_MACFA</name>
<proteinExistence type="evidence at transcript level"/>